<evidence type="ECO:0000313" key="2">
    <source>
        <dbReference type="EMBL" id="KFB71630.1"/>
    </source>
</evidence>
<comment type="caution">
    <text evidence="2">The sequence shown here is derived from an EMBL/GenBank/DDBJ whole genome shotgun (WGS) entry which is preliminary data.</text>
</comment>
<accession>A0A080LVB5</accession>
<gene>
    <name evidence="2" type="ORF">AW09_003224</name>
</gene>
<dbReference type="EMBL" id="JDVG02000514">
    <property type="protein sequence ID" value="KFB71630.1"/>
    <property type="molecule type" value="Genomic_DNA"/>
</dbReference>
<dbReference type="Pfam" id="PF20250">
    <property type="entry name" value="FapA_N"/>
    <property type="match status" value="1"/>
</dbReference>
<name>A0A080LVB5_9PROT</name>
<dbReference type="Proteomes" id="UP000020077">
    <property type="component" value="Unassembled WGS sequence"/>
</dbReference>
<feature type="domain" description="Flagellar Assembly Protein A N-terminal region" evidence="1">
    <location>
        <begin position="154"/>
        <end position="303"/>
    </location>
</feature>
<dbReference type="AlphaFoldDB" id="A0A080LVB5"/>
<evidence type="ECO:0000259" key="1">
    <source>
        <dbReference type="Pfam" id="PF20250"/>
    </source>
</evidence>
<dbReference type="PANTHER" id="PTHR38032">
    <property type="entry name" value="POLYMERASE-RELATED"/>
    <property type="match status" value="1"/>
</dbReference>
<organism evidence="2 3">
    <name type="scientific">Candidatus Accumulibacter phosphatis</name>
    <dbReference type="NCBI Taxonomy" id="327160"/>
    <lineage>
        <taxon>Bacteria</taxon>
        <taxon>Pseudomonadati</taxon>
        <taxon>Pseudomonadota</taxon>
        <taxon>Betaproteobacteria</taxon>
        <taxon>Candidatus Accumulibacter</taxon>
    </lineage>
</organism>
<dbReference type="PANTHER" id="PTHR38032:SF1">
    <property type="entry name" value="RNA-BINDING PROTEIN KHPB N-TERMINAL DOMAIN-CONTAINING PROTEIN"/>
    <property type="match status" value="1"/>
</dbReference>
<dbReference type="InterPro" id="IPR005646">
    <property type="entry name" value="FapA"/>
</dbReference>
<protein>
    <recommendedName>
        <fullName evidence="1">Flagellar Assembly Protein A N-terminal region domain-containing protein</fullName>
    </recommendedName>
</protein>
<evidence type="ECO:0000313" key="3">
    <source>
        <dbReference type="Proteomes" id="UP000020077"/>
    </source>
</evidence>
<dbReference type="InterPro" id="IPR046866">
    <property type="entry name" value="FapA_N"/>
</dbReference>
<sequence>MPQFPQSAIGNLADLEEGQIALSGFVVQHDKGLYVRLSRLESATAFADFVNRVIATGLYFRGLDYPQFLALLFDNPIGSRDDAGKEVFLAADITSFRPERQALYKACRLESGEAAYLFEPLYCEEESDSELLDQGDHPACSAKGQQRFETRIFLDIDEFIAAAWAKGVRFGIDVAAVREGIELDKPELRVVARDRPYVPGKDAEIVELAPGLHRNNAPRRLLGDRVDLCQFETRYPQVAAGLRLIKKIPRQAGVDGRDISGIALPASQPKDFDLQKLAGPGTHVSREKDGEFLLASVCGFLNIDLRSNQFSVTDKIVSHEGVSVRTTGDLLLTGEEYEQYGEIQEKRIVRCRSITAYADVFGNILSSGGLVCLKHNLVGGSASNDQGDIFVEGRASGSTLIAQHGCINVQRADNCLILGRQVVVGQATNCDIVAEELTVEVAEACALAGRSMHLGIARSRRELENVLLVLLPDLSSYEARIAALQLQRALLEKAITESRTRIDALRGEKDVARYLLVGGKLRRHELTLNAEQQLSWRRLSELVAPALRTLSQLSDLVKEKDAEWHALEAQINEVVAARDQSCNGLACTVERIEGETRIRAMLVRLADPPLTDLPHKDLKARLRKTDAATKRLFSGSTGRFSWVYS</sequence>
<proteinExistence type="predicted"/>
<reference evidence="2 3" key="1">
    <citation type="submission" date="2014-02" db="EMBL/GenBank/DDBJ databases">
        <title>Expanding our view of genomic diversity in Candidatus Accumulibacter clades.</title>
        <authorList>
            <person name="Skennerton C.T."/>
            <person name="Barr J.J."/>
            <person name="Slater F.R."/>
            <person name="Bond P.L."/>
            <person name="Tyson G.W."/>
        </authorList>
    </citation>
    <scope>NUCLEOTIDE SEQUENCE [LARGE SCALE GENOMIC DNA]</scope>
    <source>
        <strain evidence="3">BA-91</strain>
    </source>
</reference>